<gene>
    <name evidence="5" type="ORF">SAMN05443637_12426</name>
</gene>
<dbReference type="Proteomes" id="UP000184363">
    <property type="component" value="Unassembled WGS sequence"/>
</dbReference>
<dbReference type="PROSITE" id="PS00892">
    <property type="entry name" value="HIT_1"/>
    <property type="match status" value="1"/>
</dbReference>
<evidence type="ECO:0000256" key="2">
    <source>
        <dbReference type="PIRSR" id="PIRSR601310-3"/>
    </source>
</evidence>
<dbReference type="PROSITE" id="PS51084">
    <property type="entry name" value="HIT_2"/>
    <property type="match status" value="1"/>
</dbReference>
<sequence length="129" mass="13727">MFCRIVGGRAPATIVDEDERTLAFMDINPGTRGHALVVPKTHAEDLYSIDPDDLAACAVAAQRLAARARDGLGAAGVNLVNACRPAAWQTVFHFHVHVVPRYPGDGLVLPWRPRPGDPAEIAAAAAALR</sequence>
<dbReference type="Pfam" id="PF01230">
    <property type="entry name" value="HIT"/>
    <property type="match status" value="1"/>
</dbReference>
<dbReference type="PRINTS" id="PR00332">
    <property type="entry name" value="HISTRIAD"/>
</dbReference>
<evidence type="ECO:0000313" key="5">
    <source>
        <dbReference type="EMBL" id="SHL30913.1"/>
    </source>
</evidence>
<dbReference type="InterPro" id="IPR019808">
    <property type="entry name" value="Histidine_triad_CS"/>
</dbReference>
<dbReference type="SUPFAM" id="SSF54197">
    <property type="entry name" value="HIT-like"/>
    <property type="match status" value="1"/>
</dbReference>
<dbReference type="InterPro" id="IPR011146">
    <property type="entry name" value="HIT-like"/>
</dbReference>
<dbReference type="AlphaFoldDB" id="A0A1M6ZKN4"/>
<dbReference type="Gene3D" id="3.30.428.10">
    <property type="entry name" value="HIT-like"/>
    <property type="match status" value="1"/>
</dbReference>
<feature type="domain" description="HIT" evidence="4">
    <location>
        <begin position="1"/>
        <end position="108"/>
    </location>
</feature>
<reference evidence="5 6" key="1">
    <citation type="submission" date="2016-11" db="EMBL/GenBank/DDBJ databases">
        <authorList>
            <person name="Jaros S."/>
            <person name="Januszkiewicz K."/>
            <person name="Wedrychowicz H."/>
        </authorList>
    </citation>
    <scope>NUCLEOTIDE SEQUENCE [LARGE SCALE GENOMIC DNA]</scope>
    <source>
        <strain evidence="5 6">DSM 43832</strain>
    </source>
</reference>
<dbReference type="InterPro" id="IPR001310">
    <property type="entry name" value="Histidine_triad_HIT"/>
</dbReference>
<dbReference type="PANTHER" id="PTHR46648:SF1">
    <property type="entry name" value="ADENOSINE 5'-MONOPHOSPHORAMIDASE HNT1"/>
    <property type="match status" value="1"/>
</dbReference>
<accession>A0A1M6ZKN4</accession>
<evidence type="ECO:0000256" key="3">
    <source>
        <dbReference type="PROSITE-ProRule" id="PRU00464"/>
    </source>
</evidence>
<dbReference type="EMBL" id="FRAP01000024">
    <property type="protein sequence ID" value="SHL30913.1"/>
    <property type="molecule type" value="Genomic_DNA"/>
</dbReference>
<dbReference type="STRING" id="1848.SAMN05443637_12426"/>
<dbReference type="GO" id="GO:0009117">
    <property type="term" value="P:nucleotide metabolic process"/>
    <property type="evidence" value="ECO:0007669"/>
    <property type="project" value="TreeGrafter"/>
</dbReference>
<protein>
    <submittedName>
        <fullName evidence="5">Histidine triad (HIT) family protein</fullName>
    </submittedName>
</protein>
<evidence type="ECO:0000259" key="4">
    <source>
        <dbReference type="PROSITE" id="PS51084"/>
    </source>
</evidence>
<evidence type="ECO:0000256" key="1">
    <source>
        <dbReference type="PIRSR" id="PIRSR601310-1"/>
    </source>
</evidence>
<feature type="active site" description="Tele-AMP-histidine intermediate" evidence="1">
    <location>
        <position position="95"/>
    </location>
</feature>
<keyword evidence="6" id="KW-1185">Reference proteome</keyword>
<evidence type="ECO:0000313" key="6">
    <source>
        <dbReference type="Proteomes" id="UP000184363"/>
    </source>
</evidence>
<dbReference type="InterPro" id="IPR036265">
    <property type="entry name" value="HIT-like_sf"/>
</dbReference>
<dbReference type="GO" id="GO:0003824">
    <property type="term" value="F:catalytic activity"/>
    <property type="evidence" value="ECO:0007669"/>
    <property type="project" value="InterPro"/>
</dbReference>
<name>A0A1M6ZKN4_PSETH</name>
<proteinExistence type="predicted"/>
<feature type="short sequence motif" description="Histidine triad motif" evidence="2 3">
    <location>
        <begin position="93"/>
        <end position="97"/>
    </location>
</feature>
<dbReference type="PANTHER" id="PTHR46648">
    <property type="entry name" value="HIT FAMILY PROTEIN 1"/>
    <property type="match status" value="1"/>
</dbReference>
<organism evidence="5 6">
    <name type="scientific">Pseudonocardia thermophila</name>
    <dbReference type="NCBI Taxonomy" id="1848"/>
    <lineage>
        <taxon>Bacteria</taxon>
        <taxon>Bacillati</taxon>
        <taxon>Actinomycetota</taxon>
        <taxon>Actinomycetes</taxon>
        <taxon>Pseudonocardiales</taxon>
        <taxon>Pseudonocardiaceae</taxon>
        <taxon>Pseudonocardia</taxon>
    </lineage>
</organism>